<comment type="caution">
    <text evidence="4">The sequence shown here is derived from an EMBL/GenBank/DDBJ whole genome shotgun (WGS) entry which is preliminary data.</text>
</comment>
<dbReference type="InterPro" id="IPR007110">
    <property type="entry name" value="Ig-like_dom"/>
</dbReference>
<dbReference type="Gene3D" id="2.60.40.10">
    <property type="entry name" value="Immunoglobulins"/>
    <property type="match status" value="2"/>
</dbReference>
<dbReference type="CDD" id="cd05771">
    <property type="entry name" value="IgC1_Tapasin_R"/>
    <property type="match status" value="1"/>
</dbReference>
<dbReference type="AlphaFoldDB" id="A0A5A9MVI6"/>
<evidence type="ECO:0000259" key="3">
    <source>
        <dbReference type="PROSITE" id="PS50835"/>
    </source>
</evidence>
<dbReference type="InterPro" id="IPR003006">
    <property type="entry name" value="Ig/MHC_CS"/>
</dbReference>
<evidence type="ECO:0000256" key="1">
    <source>
        <dbReference type="ARBA" id="ARBA00023319"/>
    </source>
</evidence>
<dbReference type="PROSITE" id="PS00290">
    <property type="entry name" value="IG_MHC"/>
    <property type="match status" value="1"/>
</dbReference>
<dbReference type="InterPro" id="IPR003597">
    <property type="entry name" value="Ig_C1-set"/>
</dbReference>
<keyword evidence="5" id="KW-1185">Reference proteome</keyword>
<dbReference type="PANTHER" id="PTHR23411">
    <property type="entry name" value="TAPASIN"/>
    <property type="match status" value="1"/>
</dbReference>
<dbReference type="Pfam" id="PF07654">
    <property type="entry name" value="C1-set"/>
    <property type="match status" value="1"/>
</dbReference>
<evidence type="ECO:0000313" key="4">
    <source>
        <dbReference type="EMBL" id="KAA0702012.1"/>
    </source>
</evidence>
<evidence type="ECO:0000313" key="5">
    <source>
        <dbReference type="Proteomes" id="UP000324632"/>
    </source>
</evidence>
<organism evidence="4 5">
    <name type="scientific">Triplophysa tibetana</name>
    <dbReference type="NCBI Taxonomy" id="1572043"/>
    <lineage>
        <taxon>Eukaryota</taxon>
        <taxon>Metazoa</taxon>
        <taxon>Chordata</taxon>
        <taxon>Craniata</taxon>
        <taxon>Vertebrata</taxon>
        <taxon>Euteleostomi</taxon>
        <taxon>Actinopterygii</taxon>
        <taxon>Neopterygii</taxon>
        <taxon>Teleostei</taxon>
        <taxon>Ostariophysi</taxon>
        <taxon>Cypriniformes</taxon>
        <taxon>Nemacheilidae</taxon>
        <taxon>Triplophysa</taxon>
    </lineage>
</organism>
<proteinExistence type="predicted"/>
<sequence length="439" mass="49097">MAVLRTTLDMIRSSGLLILALLNLRFNGSQSLADLQWLPCQFVDEKVQVNEEGHLETQYIHREAVIQFGYDGDSPLHPAITFLITASKVDMRRYFEGGEDSLNCEIRRHNSGGIFMRWPALGAQEHDVWFTCTLRHSKSTITTFLRHTPSAPVGGKPDSLKRLTVNDKDLLTTSAGMVILTRTPSVEVGFLKEPTLDCQFAVDHKQANVTVEWRLQRHGERSKLFSYSSRTGKSEGTGVSIKAIGAGNASFKLPPTRKPSEGTYICSVLIPPLYGTHDIPVSLTEQPRVSLNVGSTYSLTLGEDKKVVCDAEGYYPLDVNMEWLREPVGGSPTPVFLKNVLYSSHRVHQDGTYSLSAFFLLQPGLEDSGYKYTCRVSHKSLLTPIRKSFILSVTEPDSTLWYITVFVIIIVMLGILFWLLPQFITGSKRCKEEVLRAHA</sequence>
<accession>A0A5A9MVI6</accession>
<dbReference type="Proteomes" id="UP000324632">
    <property type="component" value="Chromosome 25"/>
</dbReference>
<dbReference type="EMBL" id="SOYY01000025">
    <property type="protein sequence ID" value="KAA0702012.1"/>
    <property type="molecule type" value="Genomic_DNA"/>
</dbReference>
<dbReference type="InterPro" id="IPR013783">
    <property type="entry name" value="Ig-like_fold"/>
</dbReference>
<feature type="transmembrane region" description="Helical" evidence="2">
    <location>
        <begin position="400"/>
        <end position="420"/>
    </location>
</feature>
<gene>
    <name evidence="4" type="ORF">E1301_Tti007837</name>
</gene>
<keyword evidence="2" id="KW-0472">Membrane</keyword>
<protein>
    <recommendedName>
        <fullName evidence="3">Ig-like domain-containing protein</fullName>
    </recommendedName>
</protein>
<feature type="domain" description="Ig-like" evidence="3">
    <location>
        <begin position="157"/>
        <end position="268"/>
    </location>
</feature>
<keyword evidence="2" id="KW-1133">Transmembrane helix</keyword>
<keyword evidence="2" id="KW-0812">Transmembrane</keyword>
<dbReference type="InterPro" id="IPR036179">
    <property type="entry name" value="Ig-like_dom_sf"/>
</dbReference>
<evidence type="ECO:0000256" key="2">
    <source>
        <dbReference type="SAM" id="Phobius"/>
    </source>
</evidence>
<name>A0A5A9MVI6_9TELE</name>
<dbReference type="SMART" id="SM00407">
    <property type="entry name" value="IGc1"/>
    <property type="match status" value="1"/>
</dbReference>
<reference evidence="4 5" key="1">
    <citation type="journal article" date="2019" name="Mol. Ecol. Resour.">
        <title>Chromosome-level genome assembly of Triplophysa tibetana, a fish adapted to the harsh high-altitude environment of the Tibetan Plateau.</title>
        <authorList>
            <person name="Yang X."/>
            <person name="Liu H."/>
            <person name="Ma Z."/>
            <person name="Zou Y."/>
            <person name="Zou M."/>
            <person name="Mao Y."/>
            <person name="Li X."/>
            <person name="Wang H."/>
            <person name="Chen T."/>
            <person name="Wang W."/>
            <person name="Yang R."/>
        </authorList>
    </citation>
    <scope>NUCLEOTIDE SEQUENCE [LARGE SCALE GENOMIC DNA]</scope>
    <source>
        <strain evidence="4">TTIB1903HZAU</strain>
        <tissue evidence="4">Muscle</tissue>
    </source>
</reference>
<dbReference type="SUPFAM" id="SSF48726">
    <property type="entry name" value="Immunoglobulin"/>
    <property type="match status" value="2"/>
</dbReference>
<dbReference type="InterPro" id="IPR050380">
    <property type="entry name" value="Immune_Resp_Modulators"/>
</dbReference>
<dbReference type="PROSITE" id="PS50835">
    <property type="entry name" value="IG_LIKE"/>
    <property type="match status" value="2"/>
</dbReference>
<feature type="domain" description="Ig-like" evidence="3">
    <location>
        <begin position="287"/>
        <end position="390"/>
    </location>
</feature>
<keyword evidence="1" id="KW-0393">Immunoglobulin domain</keyword>